<dbReference type="RefSeq" id="WP_161820571.1">
    <property type="nucleotide sequence ID" value="NZ_LSRS01000001.1"/>
</dbReference>
<evidence type="ECO:0000313" key="2">
    <source>
        <dbReference type="EMBL" id="KAF1086409.1"/>
    </source>
</evidence>
<accession>A0A9D2WS30</accession>
<dbReference type="SUPFAM" id="SSF51735">
    <property type="entry name" value="NAD(P)-binding Rossmann-fold domains"/>
    <property type="match status" value="1"/>
</dbReference>
<dbReference type="InterPro" id="IPR003781">
    <property type="entry name" value="CoA-bd"/>
</dbReference>
<name>A0A9D2WS30_9FIRM</name>
<keyword evidence="3" id="KW-1185">Reference proteome</keyword>
<dbReference type="SMART" id="SM00881">
    <property type="entry name" value="CoA_binding"/>
    <property type="match status" value="1"/>
</dbReference>
<protein>
    <recommendedName>
        <fullName evidence="1">CoA-binding domain-containing protein</fullName>
    </recommendedName>
</protein>
<feature type="domain" description="CoA-binding" evidence="1">
    <location>
        <begin position="13"/>
        <end position="106"/>
    </location>
</feature>
<organism evidence="2 3">
    <name type="scientific">Sporotomaculum syntrophicum</name>
    <dbReference type="NCBI Taxonomy" id="182264"/>
    <lineage>
        <taxon>Bacteria</taxon>
        <taxon>Bacillati</taxon>
        <taxon>Bacillota</taxon>
        <taxon>Clostridia</taxon>
        <taxon>Eubacteriales</taxon>
        <taxon>Desulfallaceae</taxon>
        <taxon>Sporotomaculum</taxon>
    </lineage>
</organism>
<gene>
    <name evidence="2" type="ORF">SPSYN_00127</name>
</gene>
<dbReference type="OrthoDB" id="9804695at2"/>
<dbReference type="InterPro" id="IPR036291">
    <property type="entry name" value="NAD(P)-bd_dom_sf"/>
</dbReference>
<dbReference type="PANTHER" id="PTHR33303:SF2">
    <property type="entry name" value="COA-BINDING DOMAIN-CONTAINING PROTEIN"/>
    <property type="match status" value="1"/>
</dbReference>
<dbReference type="PANTHER" id="PTHR33303">
    <property type="entry name" value="CYTOPLASMIC PROTEIN-RELATED"/>
    <property type="match status" value="1"/>
</dbReference>
<evidence type="ECO:0000313" key="3">
    <source>
        <dbReference type="Proteomes" id="UP000798488"/>
    </source>
</evidence>
<dbReference type="EMBL" id="LSRS01000001">
    <property type="protein sequence ID" value="KAF1086409.1"/>
    <property type="molecule type" value="Genomic_DNA"/>
</dbReference>
<dbReference type="AlphaFoldDB" id="A0A9D2WS30"/>
<sequence>MHFDVKEQQIKEILEQNSTIAVVGLSDNPARPSYRVAQYMKEHGYRIIPVNPNLKTVLGETAYPDLLSIPDNVDIVNVFRRSEDVPPIVDDALKIKPNVVWLQLNIINHEAAAKCRDAGVGIIMDKCIKVEHCRFFPEEV</sequence>
<dbReference type="Proteomes" id="UP000798488">
    <property type="component" value="Unassembled WGS sequence"/>
</dbReference>
<dbReference type="Gene3D" id="3.40.50.720">
    <property type="entry name" value="NAD(P)-binding Rossmann-like Domain"/>
    <property type="match status" value="1"/>
</dbReference>
<proteinExistence type="predicted"/>
<dbReference type="Pfam" id="PF13380">
    <property type="entry name" value="CoA_binding_2"/>
    <property type="match status" value="1"/>
</dbReference>
<reference evidence="2" key="1">
    <citation type="submission" date="2016-02" db="EMBL/GenBank/DDBJ databases">
        <title>Draft Genome Sequence of Sporotomaculum syntrophicum Strain FB, a Syntrophic Benzoate Degrader.</title>
        <authorList>
            <person name="Nobu M.K."/>
            <person name="Narihiro T."/>
            <person name="Qiu Y.-L."/>
            <person name="Ohashi A."/>
            <person name="Liu W.-T."/>
            <person name="Yuji S."/>
        </authorList>
    </citation>
    <scope>NUCLEOTIDE SEQUENCE</scope>
    <source>
        <strain evidence="2">FB</strain>
    </source>
</reference>
<evidence type="ECO:0000259" key="1">
    <source>
        <dbReference type="SMART" id="SM00881"/>
    </source>
</evidence>
<comment type="caution">
    <text evidence="2">The sequence shown here is derived from an EMBL/GenBank/DDBJ whole genome shotgun (WGS) entry which is preliminary data.</text>
</comment>